<keyword evidence="1" id="KW-0812">Transmembrane</keyword>
<accession>A0A2G8SJY2</accession>
<keyword evidence="3" id="KW-1185">Reference proteome</keyword>
<evidence type="ECO:0000256" key="1">
    <source>
        <dbReference type="SAM" id="Phobius"/>
    </source>
</evidence>
<dbReference type="OrthoDB" id="2559662at2759"/>
<dbReference type="EMBL" id="AYKW01000006">
    <property type="protein sequence ID" value="PIL34079.1"/>
    <property type="molecule type" value="Genomic_DNA"/>
</dbReference>
<evidence type="ECO:0000313" key="3">
    <source>
        <dbReference type="Proteomes" id="UP000230002"/>
    </source>
</evidence>
<gene>
    <name evidence="2" type="ORF">GSI_03790</name>
</gene>
<dbReference type="Proteomes" id="UP000230002">
    <property type="component" value="Unassembled WGS sequence"/>
</dbReference>
<keyword evidence="1" id="KW-1133">Transmembrane helix</keyword>
<dbReference type="CDD" id="cd11296">
    <property type="entry name" value="O-FucT_like"/>
    <property type="match status" value="1"/>
</dbReference>
<evidence type="ECO:0000313" key="2">
    <source>
        <dbReference type="EMBL" id="PIL34079.1"/>
    </source>
</evidence>
<dbReference type="AlphaFoldDB" id="A0A2G8SJY2"/>
<comment type="caution">
    <text evidence="2">The sequence shown here is derived from an EMBL/GenBank/DDBJ whole genome shotgun (WGS) entry which is preliminary data.</text>
</comment>
<dbReference type="Gene3D" id="3.40.50.11350">
    <property type="match status" value="1"/>
</dbReference>
<protein>
    <submittedName>
        <fullName evidence="2">Uncharacterized protein</fullName>
    </submittedName>
</protein>
<reference evidence="2 3" key="1">
    <citation type="journal article" date="2015" name="Sci. Rep.">
        <title>Chromosome-level genome map provides insights into diverse defense mechanisms in the medicinal fungus Ganoderma sinense.</title>
        <authorList>
            <person name="Zhu Y."/>
            <person name="Xu J."/>
            <person name="Sun C."/>
            <person name="Zhou S."/>
            <person name="Xu H."/>
            <person name="Nelson D.R."/>
            <person name="Qian J."/>
            <person name="Song J."/>
            <person name="Luo H."/>
            <person name="Xiang L."/>
            <person name="Li Y."/>
            <person name="Xu Z."/>
            <person name="Ji A."/>
            <person name="Wang L."/>
            <person name="Lu S."/>
            <person name="Hayward A."/>
            <person name="Sun W."/>
            <person name="Li X."/>
            <person name="Schwartz D.C."/>
            <person name="Wang Y."/>
            <person name="Chen S."/>
        </authorList>
    </citation>
    <scope>NUCLEOTIDE SEQUENCE [LARGE SCALE GENOMIC DNA]</scope>
    <source>
        <strain evidence="2 3">ZZ0214-1</strain>
    </source>
</reference>
<name>A0A2G8SJY2_9APHY</name>
<feature type="transmembrane region" description="Helical" evidence="1">
    <location>
        <begin position="29"/>
        <end position="50"/>
    </location>
</feature>
<sequence>MLPGFNSCNSGYRYTLLGVRTPTFSRTRIGLLVAAFVLIACVGAAVHTFVDFETFSLWQVSPIPSVHDLPPLYAQYHARELRLPQQDWNRTQPAEHEKYFFVSGFLIDVGWGNAFEEHLFNAYLAYRLGRTLVFANYTWRDDGSQYTHSFGHMIPSQIPFTALIRGPMVGESWGPRYEHVPSAVTKTYFDHVCPSKTELHRREVHQNLPYASDTEVIIDAWSKAASSVSDPCIQTRKDNGAVFTHQETFGVPGNLASIWTDLISSPLLTRFAWSSLIELAFDTNRDLFLPASALADTPYLSALPYNASSNASRYPQIPGLMVIHVRKGDYGSHCNTLASIGDPFVSANNFPSLPDAFLPPGVPGPVMPNGKVAGNWHATAAQRTYYRERCYPSIPEIVAKVRAVRATEAGRGIRRLHIMTNGKAPYIANLKRALWDAAPGEWDAISSSRDLGLNWEQKFVAQAVDVLVAQRAQVLIGNGFSTLTSNAVIMRLANNFTTDSIRFW</sequence>
<organism evidence="2 3">
    <name type="scientific">Ganoderma sinense ZZ0214-1</name>
    <dbReference type="NCBI Taxonomy" id="1077348"/>
    <lineage>
        <taxon>Eukaryota</taxon>
        <taxon>Fungi</taxon>
        <taxon>Dikarya</taxon>
        <taxon>Basidiomycota</taxon>
        <taxon>Agaricomycotina</taxon>
        <taxon>Agaricomycetes</taxon>
        <taxon>Polyporales</taxon>
        <taxon>Polyporaceae</taxon>
        <taxon>Ganoderma</taxon>
    </lineage>
</organism>
<proteinExistence type="predicted"/>
<keyword evidence="1" id="KW-0472">Membrane</keyword>